<dbReference type="Proteomes" id="UP001320170">
    <property type="component" value="Unassembled WGS sequence"/>
</dbReference>
<feature type="compositionally biased region" description="Polar residues" evidence="1">
    <location>
        <begin position="401"/>
        <end position="414"/>
    </location>
</feature>
<dbReference type="EMBL" id="JAJTND010000007">
    <property type="protein sequence ID" value="MCE3533839.1"/>
    <property type="molecule type" value="Genomic_DNA"/>
</dbReference>
<evidence type="ECO:0000313" key="2">
    <source>
        <dbReference type="EMBL" id="MCE3533839.1"/>
    </source>
</evidence>
<comment type="caution">
    <text evidence="2">The sequence shown here is derived from an EMBL/GenBank/DDBJ whole genome shotgun (WGS) entry which is preliminary data.</text>
</comment>
<feature type="region of interest" description="Disordered" evidence="1">
    <location>
        <begin position="339"/>
        <end position="359"/>
    </location>
</feature>
<evidence type="ECO:0000313" key="3">
    <source>
        <dbReference type="Proteomes" id="UP001320170"/>
    </source>
</evidence>
<reference evidence="2 3" key="1">
    <citation type="journal article" date="2024" name="Pathogens">
        <title>Characterization of a Novel Species of Legionella Isolated from a Healthcare Facility: Legionella resiliens sp. nov.</title>
        <authorList>
            <person name="Cristino S."/>
            <person name="Pascale M.R."/>
            <person name="Marino F."/>
            <person name="Derelitto C."/>
            <person name="Salaris S."/>
            <person name="Orsini M."/>
            <person name="Squarzoni S."/>
            <person name="Grottola A."/>
            <person name="Girolamini L."/>
        </authorList>
    </citation>
    <scope>NUCLEOTIDE SEQUENCE [LARGE SCALE GENOMIC DNA]</scope>
    <source>
        <strain evidence="2 3">8cVS16</strain>
    </source>
</reference>
<accession>A0ABS8X7E7</accession>
<organism evidence="2 3">
    <name type="scientific">Legionella resiliens</name>
    <dbReference type="NCBI Taxonomy" id="2905958"/>
    <lineage>
        <taxon>Bacteria</taxon>
        <taxon>Pseudomonadati</taxon>
        <taxon>Pseudomonadota</taxon>
        <taxon>Gammaproteobacteria</taxon>
        <taxon>Legionellales</taxon>
        <taxon>Legionellaceae</taxon>
        <taxon>Legionella</taxon>
    </lineage>
</organism>
<keyword evidence="3" id="KW-1185">Reference proteome</keyword>
<proteinExistence type="predicted"/>
<evidence type="ECO:0008006" key="4">
    <source>
        <dbReference type="Google" id="ProtNLM"/>
    </source>
</evidence>
<dbReference type="RefSeq" id="WP_182350500.1">
    <property type="nucleotide sequence ID" value="NZ_JAJSPM010000010.1"/>
</dbReference>
<name>A0ABS8X7E7_9GAMM</name>
<gene>
    <name evidence="2" type="ORF">LXO92_15845</name>
</gene>
<protein>
    <recommendedName>
        <fullName evidence="4">RasGEF domain protein</fullName>
    </recommendedName>
</protein>
<evidence type="ECO:0000256" key="1">
    <source>
        <dbReference type="SAM" id="MobiDB-lite"/>
    </source>
</evidence>
<sequence>MDAIQLALDVQLRRTIYNSQRFFFKQQELSEATYPLLISYLAWLRKINATLNSIDVMHQNEQKNREFKFLCKRNFLFFLTVTGQFNVIEKLFKTPSLTTKLRHLINLIKKERCKIKQKKSMLLKVTCSPKVKFRNLDQKHNAYCLPKMGLFNQVRKTHQLSFEYPLRRINVFYLACISKIELLRKILKAIQTNPNLQSHIKKNLLHQITTIHRRISKNKALFTKPINPNAPSAGALEPIRQAWKQLHNDVLELNSMFKQCKYLSLELEKTRKDEFTAYTNLMDELSNLMQGSYELHNEIDLEQTPDASAEDSDINLSFFMQDTEKSINGTLFKLAEESNVQEDEEQGTEAYTQSHEDSSTAIKFGKSTNINKSTFGSHQLAFFSPPQKNEKSVPLEPKFNFNEQKTENNIRAGY</sequence>
<feature type="region of interest" description="Disordered" evidence="1">
    <location>
        <begin position="378"/>
        <end position="414"/>
    </location>
</feature>